<evidence type="ECO:0000313" key="8">
    <source>
        <dbReference type="EMBL" id="GGK39665.1"/>
    </source>
</evidence>
<dbReference type="Gene3D" id="6.10.340.10">
    <property type="match status" value="1"/>
</dbReference>
<evidence type="ECO:0008006" key="10">
    <source>
        <dbReference type="Google" id="ProtNLM"/>
    </source>
</evidence>
<dbReference type="Proteomes" id="UP000600449">
    <property type="component" value="Unassembled WGS sequence"/>
</dbReference>
<organism evidence="8 9">
    <name type="scientific">Salinarimonas ramus</name>
    <dbReference type="NCBI Taxonomy" id="690164"/>
    <lineage>
        <taxon>Bacteria</taxon>
        <taxon>Pseudomonadati</taxon>
        <taxon>Pseudomonadota</taxon>
        <taxon>Alphaproteobacteria</taxon>
        <taxon>Hyphomicrobiales</taxon>
        <taxon>Salinarimonadaceae</taxon>
        <taxon>Salinarimonas</taxon>
    </lineage>
</organism>
<dbReference type="InterPro" id="IPR004090">
    <property type="entry name" value="Chemotax_Me-accpt_rcpt"/>
</dbReference>
<evidence type="ECO:0000256" key="3">
    <source>
        <dbReference type="PROSITE-ProRule" id="PRU00284"/>
    </source>
</evidence>
<evidence type="ECO:0000259" key="7">
    <source>
        <dbReference type="PROSITE" id="PS50885"/>
    </source>
</evidence>
<dbReference type="SMART" id="SM01358">
    <property type="entry name" value="HBM"/>
    <property type="match status" value="1"/>
</dbReference>
<dbReference type="SUPFAM" id="SSF58104">
    <property type="entry name" value="Methyl-accepting chemotaxis protein (MCP) signaling domain"/>
    <property type="match status" value="1"/>
</dbReference>
<feature type="region of interest" description="Disordered" evidence="4">
    <location>
        <begin position="302"/>
        <end position="326"/>
    </location>
</feature>
<gene>
    <name evidence="8" type="ORF">GCM10011322_28510</name>
</gene>
<evidence type="ECO:0000256" key="4">
    <source>
        <dbReference type="SAM" id="MobiDB-lite"/>
    </source>
</evidence>
<dbReference type="GO" id="GO:0007165">
    <property type="term" value="P:signal transduction"/>
    <property type="evidence" value="ECO:0007669"/>
    <property type="project" value="UniProtKB-KW"/>
</dbReference>
<protein>
    <recommendedName>
        <fullName evidence="10">Methyl-accepting chemotaxis protein</fullName>
    </recommendedName>
</protein>
<keyword evidence="5" id="KW-1133">Transmembrane helix</keyword>
<evidence type="ECO:0000313" key="9">
    <source>
        <dbReference type="Proteomes" id="UP000600449"/>
    </source>
</evidence>
<dbReference type="SMART" id="SM00283">
    <property type="entry name" value="MA"/>
    <property type="match status" value="1"/>
</dbReference>
<dbReference type="Gene3D" id="1.10.287.950">
    <property type="entry name" value="Methyl-accepting chemotaxis protein"/>
    <property type="match status" value="1"/>
</dbReference>
<dbReference type="InterPro" id="IPR004089">
    <property type="entry name" value="MCPsignal_dom"/>
</dbReference>
<feature type="domain" description="HAMP" evidence="7">
    <location>
        <begin position="203"/>
        <end position="256"/>
    </location>
</feature>
<name>A0A917QAE2_9HYPH</name>
<evidence type="ECO:0000256" key="2">
    <source>
        <dbReference type="ARBA" id="ARBA00029447"/>
    </source>
</evidence>
<keyword evidence="9" id="KW-1185">Reference proteome</keyword>
<dbReference type="PROSITE" id="PS50885">
    <property type="entry name" value="HAMP"/>
    <property type="match status" value="1"/>
</dbReference>
<feature type="domain" description="Methyl-accepting transducer" evidence="6">
    <location>
        <begin position="297"/>
        <end position="533"/>
    </location>
</feature>
<dbReference type="InterPro" id="IPR003660">
    <property type="entry name" value="HAMP_dom"/>
</dbReference>
<keyword evidence="5" id="KW-0812">Transmembrane</keyword>
<evidence type="ECO:0000259" key="6">
    <source>
        <dbReference type="PROSITE" id="PS50111"/>
    </source>
</evidence>
<feature type="transmembrane region" description="Helical" evidence="5">
    <location>
        <begin position="181"/>
        <end position="202"/>
    </location>
</feature>
<proteinExistence type="inferred from homology"/>
<dbReference type="SMART" id="SM00304">
    <property type="entry name" value="HAMP"/>
    <property type="match status" value="1"/>
</dbReference>
<evidence type="ECO:0000256" key="1">
    <source>
        <dbReference type="ARBA" id="ARBA00023224"/>
    </source>
</evidence>
<comment type="caution">
    <text evidence="8">The sequence shown here is derived from an EMBL/GenBank/DDBJ whole genome shotgun (WGS) entry which is preliminary data.</text>
</comment>
<dbReference type="Pfam" id="PF00672">
    <property type="entry name" value="HAMP"/>
    <property type="match status" value="1"/>
</dbReference>
<keyword evidence="5" id="KW-0472">Membrane</keyword>
<dbReference type="PANTHER" id="PTHR32089:SF112">
    <property type="entry name" value="LYSOZYME-LIKE PROTEIN-RELATED"/>
    <property type="match status" value="1"/>
</dbReference>
<dbReference type="Pfam" id="PF00015">
    <property type="entry name" value="MCPsignal"/>
    <property type="match status" value="1"/>
</dbReference>
<dbReference type="AlphaFoldDB" id="A0A917QAE2"/>
<keyword evidence="1 3" id="KW-0807">Transducer</keyword>
<reference evidence="8 9" key="1">
    <citation type="journal article" date="2014" name="Int. J. Syst. Evol. Microbiol.">
        <title>Complete genome sequence of Corynebacterium casei LMG S-19264T (=DSM 44701T), isolated from a smear-ripened cheese.</title>
        <authorList>
            <consortium name="US DOE Joint Genome Institute (JGI-PGF)"/>
            <person name="Walter F."/>
            <person name="Albersmeier A."/>
            <person name="Kalinowski J."/>
            <person name="Ruckert C."/>
        </authorList>
    </citation>
    <scope>NUCLEOTIDE SEQUENCE [LARGE SCALE GENOMIC DNA]</scope>
    <source>
        <strain evidence="8 9">CGMCC 1.9161</strain>
    </source>
</reference>
<sequence>MIRRLTNLSLRAKIAGAFALILVALTGVTAKTTWSLFDAGHLFATYAEVARVSSSLGRMQAEMHASRVSAESFLLTGDASHAYALEDHFEAARSAYAEALATARDPELRQALAGIEVGLQTYQELYGAIGDQPPGVSPAYERLRDAGRAAMPPMVEASRTIEALRDALAPRIDADLRSAEMLAIGASVAALVVGIAVAYLLGRAISNPIAGMTEAMRKIAGGDLAAEIPGADRGDEIGAMSGALRVFRDALAQNRAMEEEAREREVQAQAEKRRATQELADAFEAKLGGLVMSLSEAATEMEATARSMSRTAESTNEQSAAVASAAEQTSSNVQAVASAAEELAASAGEIGSQVTQSAEKSSSAVDEARRTNALVRELSQSAQRIGDVVDMISEIASQTNLLALNATIEAARAGEAGKGFAVVAAEVKSLADQTGKATDEIAQQIAQIQTTTMSAVEAIEAIGTTIADMNRIATGVASAVEEQQAATGEIARNVSEAAQGTGHVSATIVHVREAASQTGSASSQVLSAANQLSRDANLLREELGRFVATIRAA</sequence>
<dbReference type="CDD" id="cd06225">
    <property type="entry name" value="HAMP"/>
    <property type="match status" value="1"/>
</dbReference>
<dbReference type="PANTHER" id="PTHR32089">
    <property type="entry name" value="METHYL-ACCEPTING CHEMOTAXIS PROTEIN MCPB"/>
    <property type="match status" value="1"/>
</dbReference>
<feature type="compositionally biased region" description="Low complexity" evidence="4">
    <location>
        <begin position="317"/>
        <end position="326"/>
    </location>
</feature>
<feature type="compositionally biased region" description="Polar residues" evidence="4">
    <location>
        <begin position="306"/>
        <end position="316"/>
    </location>
</feature>
<accession>A0A917QAE2</accession>
<dbReference type="PRINTS" id="PR00260">
    <property type="entry name" value="CHEMTRNSDUCR"/>
</dbReference>
<dbReference type="GO" id="GO:0006935">
    <property type="term" value="P:chemotaxis"/>
    <property type="evidence" value="ECO:0007669"/>
    <property type="project" value="InterPro"/>
</dbReference>
<dbReference type="PROSITE" id="PS50111">
    <property type="entry name" value="CHEMOTAXIS_TRANSDUC_2"/>
    <property type="match status" value="1"/>
</dbReference>
<dbReference type="GO" id="GO:0004888">
    <property type="term" value="F:transmembrane signaling receptor activity"/>
    <property type="evidence" value="ECO:0007669"/>
    <property type="project" value="InterPro"/>
</dbReference>
<dbReference type="RefSeq" id="WP_188913898.1">
    <property type="nucleotide sequence ID" value="NZ_BMMF01000008.1"/>
</dbReference>
<dbReference type="EMBL" id="BMMF01000008">
    <property type="protein sequence ID" value="GGK39665.1"/>
    <property type="molecule type" value="Genomic_DNA"/>
</dbReference>
<comment type="similarity">
    <text evidence="2">Belongs to the methyl-accepting chemotaxis (MCP) protein family.</text>
</comment>
<dbReference type="GO" id="GO:0016020">
    <property type="term" value="C:membrane"/>
    <property type="evidence" value="ECO:0007669"/>
    <property type="project" value="InterPro"/>
</dbReference>
<evidence type="ECO:0000256" key="5">
    <source>
        <dbReference type="SAM" id="Phobius"/>
    </source>
</evidence>
<dbReference type="InterPro" id="IPR032255">
    <property type="entry name" value="HBM"/>
</dbReference>